<dbReference type="CDD" id="cd23024">
    <property type="entry name" value="zf-HIT_ZNHIT2-3"/>
    <property type="match status" value="1"/>
</dbReference>
<dbReference type="RefSeq" id="XP_043006126.1">
    <property type="nucleotide sequence ID" value="XM_043156341.1"/>
</dbReference>
<dbReference type="KEGG" id="more:E1B28_011317"/>
<feature type="region of interest" description="Disordered" evidence="2">
    <location>
        <begin position="46"/>
        <end position="72"/>
    </location>
</feature>
<evidence type="ECO:0000259" key="3">
    <source>
        <dbReference type="PROSITE" id="PS51083"/>
    </source>
</evidence>
<gene>
    <name evidence="4" type="ORF">E1B28_011317</name>
</gene>
<evidence type="ECO:0000313" key="4">
    <source>
        <dbReference type="EMBL" id="KAG7089656.1"/>
    </source>
</evidence>
<dbReference type="Gene3D" id="3.30.60.190">
    <property type="match status" value="1"/>
</dbReference>
<feature type="domain" description="HIT-type" evidence="3">
    <location>
        <begin position="10"/>
        <end position="43"/>
    </location>
</feature>
<organism evidence="4 5">
    <name type="scientific">Marasmius oreades</name>
    <name type="common">fairy-ring Marasmius</name>
    <dbReference type="NCBI Taxonomy" id="181124"/>
    <lineage>
        <taxon>Eukaryota</taxon>
        <taxon>Fungi</taxon>
        <taxon>Dikarya</taxon>
        <taxon>Basidiomycota</taxon>
        <taxon>Agaricomycotina</taxon>
        <taxon>Agaricomycetes</taxon>
        <taxon>Agaricomycetidae</taxon>
        <taxon>Agaricales</taxon>
        <taxon>Marasmiineae</taxon>
        <taxon>Marasmiaceae</taxon>
        <taxon>Marasmius</taxon>
    </lineage>
</organism>
<accession>A0A9P7UR27</accession>
<name>A0A9P7UR27_9AGAR</name>
<keyword evidence="1" id="KW-0863">Zinc-finger</keyword>
<dbReference type="GO" id="GO:0008270">
    <property type="term" value="F:zinc ion binding"/>
    <property type="evidence" value="ECO:0007669"/>
    <property type="project" value="UniProtKB-UniRule"/>
</dbReference>
<dbReference type="Pfam" id="PF04438">
    <property type="entry name" value="zf-HIT"/>
    <property type="match status" value="1"/>
</dbReference>
<dbReference type="GeneID" id="66080392"/>
<protein>
    <recommendedName>
        <fullName evidence="3">HIT-type domain-containing protein</fullName>
    </recommendedName>
</protein>
<dbReference type="InterPro" id="IPR007529">
    <property type="entry name" value="Znf_HIT"/>
</dbReference>
<reference evidence="4" key="1">
    <citation type="journal article" date="2021" name="Genome Biol. Evol.">
        <title>The assembled and annotated genome of the fairy-ring fungus Marasmius oreades.</title>
        <authorList>
            <person name="Hiltunen M."/>
            <person name="Ament-Velasquez S.L."/>
            <person name="Johannesson H."/>
        </authorList>
    </citation>
    <scope>NUCLEOTIDE SEQUENCE</scope>
    <source>
        <strain evidence="4">03SP1</strain>
    </source>
</reference>
<keyword evidence="1" id="KW-0862">Zinc</keyword>
<evidence type="ECO:0000256" key="2">
    <source>
        <dbReference type="SAM" id="MobiDB-lite"/>
    </source>
</evidence>
<keyword evidence="1" id="KW-0479">Metal-binding</keyword>
<proteinExistence type="predicted"/>
<dbReference type="PROSITE" id="PS51083">
    <property type="entry name" value="ZF_HIT"/>
    <property type="match status" value="1"/>
</dbReference>
<sequence length="205" mass="22846">MPPSHQRAPCQVCKKNEMKYTCSVCAALYCSVPCYKQHKESSCTARTQEPSNAGYDSHETFTPPPSQEESTLETILEEPKPLKPLTSLRWPYVPDESSYPDPLERDDPKPLQLRHYESIATSAEVRKSLESHPNLQSILKSIDSLKGYERESTLQRALGVQAPSIGNDTKVNLDEDVLALRAFAEAIETAIRGERVGALGLDWGD</sequence>
<dbReference type="OrthoDB" id="18412at2759"/>
<dbReference type="EMBL" id="CM032187">
    <property type="protein sequence ID" value="KAG7089656.1"/>
    <property type="molecule type" value="Genomic_DNA"/>
</dbReference>
<dbReference type="Proteomes" id="UP001049176">
    <property type="component" value="Chromosome 7"/>
</dbReference>
<evidence type="ECO:0000313" key="5">
    <source>
        <dbReference type="Proteomes" id="UP001049176"/>
    </source>
</evidence>
<evidence type="ECO:0000256" key="1">
    <source>
        <dbReference type="PROSITE-ProRule" id="PRU00453"/>
    </source>
</evidence>
<comment type="caution">
    <text evidence="4">The sequence shown here is derived from an EMBL/GenBank/DDBJ whole genome shotgun (WGS) entry which is preliminary data.</text>
</comment>
<dbReference type="SUPFAM" id="SSF144232">
    <property type="entry name" value="HIT/MYND zinc finger-like"/>
    <property type="match status" value="1"/>
</dbReference>
<dbReference type="AlphaFoldDB" id="A0A9P7UR27"/>
<keyword evidence="5" id="KW-1185">Reference proteome</keyword>